<dbReference type="EMBL" id="AWWV01009903">
    <property type="protein sequence ID" value="OMO83189.1"/>
    <property type="molecule type" value="Genomic_DNA"/>
</dbReference>
<dbReference type="Gramene" id="OMO83189">
    <property type="protein sequence ID" value="OMO83189"/>
    <property type="gene ID" value="CCACVL1_11528"/>
</dbReference>
<dbReference type="AlphaFoldDB" id="A0A1R3IKR0"/>
<dbReference type="OrthoDB" id="663146at2759"/>
<protein>
    <submittedName>
        <fullName evidence="1">Uncharacterized protein</fullName>
    </submittedName>
</protein>
<dbReference type="STRING" id="210143.A0A1R3IKR0"/>
<dbReference type="Proteomes" id="UP000188268">
    <property type="component" value="Unassembled WGS sequence"/>
</dbReference>
<evidence type="ECO:0000313" key="2">
    <source>
        <dbReference type="Proteomes" id="UP000188268"/>
    </source>
</evidence>
<reference evidence="1 2" key="1">
    <citation type="submission" date="2013-09" db="EMBL/GenBank/DDBJ databases">
        <title>Corchorus capsularis genome sequencing.</title>
        <authorList>
            <person name="Alam M."/>
            <person name="Haque M.S."/>
            <person name="Islam M.S."/>
            <person name="Emdad E.M."/>
            <person name="Islam M.M."/>
            <person name="Ahmed B."/>
            <person name="Halim A."/>
            <person name="Hossen Q.M.M."/>
            <person name="Hossain M.Z."/>
            <person name="Ahmed R."/>
            <person name="Khan M.M."/>
            <person name="Islam R."/>
            <person name="Rashid M.M."/>
            <person name="Khan S.A."/>
            <person name="Rahman M.S."/>
            <person name="Alam M."/>
        </authorList>
    </citation>
    <scope>NUCLEOTIDE SEQUENCE [LARGE SCALE GENOMIC DNA]</scope>
    <source>
        <strain evidence="2">cv. CVL-1</strain>
        <tissue evidence="1">Whole seedling</tissue>
    </source>
</reference>
<accession>A0A1R3IKR0</accession>
<proteinExistence type="predicted"/>
<gene>
    <name evidence="1" type="ORF">CCACVL1_11528</name>
</gene>
<organism evidence="1 2">
    <name type="scientific">Corchorus capsularis</name>
    <name type="common">Jute</name>
    <dbReference type="NCBI Taxonomy" id="210143"/>
    <lineage>
        <taxon>Eukaryota</taxon>
        <taxon>Viridiplantae</taxon>
        <taxon>Streptophyta</taxon>
        <taxon>Embryophyta</taxon>
        <taxon>Tracheophyta</taxon>
        <taxon>Spermatophyta</taxon>
        <taxon>Magnoliopsida</taxon>
        <taxon>eudicotyledons</taxon>
        <taxon>Gunneridae</taxon>
        <taxon>Pentapetalae</taxon>
        <taxon>rosids</taxon>
        <taxon>malvids</taxon>
        <taxon>Malvales</taxon>
        <taxon>Malvaceae</taxon>
        <taxon>Grewioideae</taxon>
        <taxon>Apeibeae</taxon>
        <taxon>Corchorus</taxon>
    </lineage>
</organism>
<evidence type="ECO:0000313" key="1">
    <source>
        <dbReference type="EMBL" id="OMO83189.1"/>
    </source>
</evidence>
<sequence>MRPPTSRVVALLAGEFEVSSVTVKPSYLTDWDFKDTTGSFIIEDTLTSFVSSNNNIRNSRKYKTITREEPMLSPVNVTEFNEFEEGR</sequence>
<keyword evidence="2" id="KW-1185">Reference proteome</keyword>
<comment type="caution">
    <text evidence="1">The sequence shown here is derived from an EMBL/GenBank/DDBJ whole genome shotgun (WGS) entry which is preliminary data.</text>
</comment>
<name>A0A1R3IKR0_COCAP</name>